<organism evidence="1 2">
    <name type="scientific">Roridomyces roridus</name>
    <dbReference type="NCBI Taxonomy" id="1738132"/>
    <lineage>
        <taxon>Eukaryota</taxon>
        <taxon>Fungi</taxon>
        <taxon>Dikarya</taxon>
        <taxon>Basidiomycota</taxon>
        <taxon>Agaricomycotina</taxon>
        <taxon>Agaricomycetes</taxon>
        <taxon>Agaricomycetidae</taxon>
        <taxon>Agaricales</taxon>
        <taxon>Marasmiineae</taxon>
        <taxon>Mycenaceae</taxon>
        <taxon>Roridomyces</taxon>
    </lineage>
</organism>
<dbReference type="EMBL" id="JARKIF010000008">
    <property type="protein sequence ID" value="KAJ7632110.1"/>
    <property type="molecule type" value="Genomic_DNA"/>
</dbReference>
<dbReference type="AlphaFoldDB" id="A0AAD7BVV9"/>
<gene>
    <name evidence="1" type="ORF">FB45DRAFT_911481</name>
</gene>
<evidence type="ECO:0000313" key="2">
    <source>
        <dbReference type="Proteomes" id="UP001221142"/>
    </source>
</evidence>
<comment type="caution">
    <text evidence="1">The sequence shown here is derived from an EMBL/GenBank/DDBJ whole genome shotgun (WGS) entry which is preliminary data.</text>
</comment>
<evidence type="ECO:0000313" key="1">
    <source>
        <dbReference type="EMBL" id="KAJ7632110.1"/>
    </source>
</evidence>
<keyword evidence="2" id="KW-1185">Reference proteome</keyword>
<dbReference type="Proteomes" id="UP001221142">
    <property type="component" value="Unassembled WGS sequence"/>
</dbReference>
<proteinExistence type="predicted"/>
<accession>A0AAD7BVV9</accession>
<feature type="non-terminal residue" evidence="1">
    <location>
        <position position="1"/>
    </location>
</feature>
<name>A0AAD7BVV9_9AGAR</name>
<protein>
    <submittedName>
        <fullName evidence="1">Uncharacterized protein</fullName>
    </submittedName>
</protein>
<reference evidence="1" key="1">
    <citation type="submission" date="2023-03" db="EMBL/GenBank/DDBJ databases">
        <title>Massive genome expansion in bonnet fungi (Mycena s.s.) driven by repeated elements and novel gene families across ecological guilds.</title>
        <authorList>
            <consortium name="Lawrence Berkeley National Laboratory"/>
            <person name="Harder C.B."/>
            <person name="Miyauchi S."/>
            <person name="Viragh M."/>
            <person name="Kuo A."/>
            <person name="Thoen E."/>
            <person name="Andreopoulos B."/>
            <person name="Lu D."/>
            <person name="Skrede I."/>
            <person name="Drula E."/>
            <person name="Henrissat B."/>
            <person name="Morin E."/>
            <person name="Kohler A."/>
            <person name="Barry K."/>
            <person name="LaButti K."/>
            <person name="Morin E."/>
            <person name="Salamov A."/>
            <person name="Lipzen A."/>
            <person name="Mereny Z."/>
            <person name="Hegedus B."/>
            <person name="Baldrian P."/>
            <person name="Stursova M."/>
            <person name="Weitz H."/>
            <person name="Taylor A."/>
            <person name="Grigoriev I.V."/>
            <person name="Nagy L.G."/>
            <person name="Martin F."/>
            <person name="Kauserud H."/>
        </authorList>
    </citation>
    <scope>NUCLEOTIDE SEQUENCE</scope>
    <source>
        <strain evidence="1">9284</strain>
    </source>
</reference>
<sequence length="165" mass="18315">LALDTYCIALHRLQLLANTAIDSFAQIGSSRPGPMYFVPRSPLLCAFYLSRSTGDDSTNAVVPNPLRTIHASASGRENARRLFAHVRGSWCSERACKQHPCRVVLSGEHYFPAAVDWTPPRWAMIILQASVVDQVVLSVVLGRSVPSLIHHHHCDFRHLDASVYT</sequence>